<keyword evidence="4" id="KW-1185">Reference proteome</keyword>
<proteinExistence type="predicted"/>
<organism evidence="3 4">
    <name type="scientific">Pseudorhizobium pelagicum</name>
    <dbReference type="NCBI Taxonomy" id="1509405"/>
    <lineage>
        <taxon>Bacteria</taxon>
        <taxon>Pseudomonadati</taxon>
        <taxon>Pseudomonadota</taxon>
        <taxon>Alphaproteobacteria</taxon>
        <taxon>Hyphomicrobiales</taxon>
        <taxon>Rhizobiaceae</taxon>
        <taxon>Rhizobium/Agrobacterium group</taxon>
        <taxon>Pseudorhizobium</taxon>
    </lineage>
</organism>
<protein>
    <submittedName>
        <fullName evidence="3">Uncharacterized protein</fullName>
    </submittedName>
</protein>
<dbReference type="RefSeq" id="WP_029619110.1">
    <property type="nucleotide sequence ID" value="NZ_JOKI01000026.1"/>
</dbReference>
<feature type="transmembrane region" description="Helical" evidence="2">
    <location>
        <begin position="35"/>
        <end position="52"/>
    </location>
</feature>
<keyword evidence="2" id="KW-1133">Transmembrane helix</keyword>
<gene>
    <name evidence="3" type="ORF">GV68_14580</name>
</gene>
<accession>A0A922NWP8</accession>
<evidence type="ECO:0000256" key="1">
    <source>
        <dbReference type="SAM" id="MobiDB-lite"/>
    </source>
</evidence>
<name>A0A922NWP8_9HYPH</name>
<evidence type="ECO:0000256" key="2">
    <source>
        <dbReference type="SAM" id="Phobius"/>
    </source>
</evidence>
<feature type="compositionally biased region" description="Low complexity" evidence="1">
    <location>
        <begin position="61"/>
        <end position="107"/>
    </location>
</feature>
<keyword evidence="2" id="KW-0472">Membrane</keyword>
<dbReference type="AlphaFoldDB" id="A0A922NWP8"/>
<reference evidence="3 4" key="1">
    <citation type="submission" date="2014-06" db="EMBL/GenBank/DDBJ databases">
        <title>Rhizobium pelagicum/R2-400B4.</title>
        <authorList>
            <person name="Kimes N.E."/>
            <person name="Lopez-Perez M."/>
        </authorList>
    </citation>
    <scope>NUCLEOTIDE SEQUENCE [LARGE SCALE GENOMIC DNA]</scope>
    <source>
        <strain evidence="3 4">R2-400B4</strain>
    </source>
</reference>
<dbReference type="Proteomes" id="UP000052167">
    <property type="component" value="Unassembled WGS sequence"/>
</dbReference>
<dbReference type="EMBL" id="JOKJ01000029">
    <property type="protein sequence ID" value="KEQ03884.1"/>
    <property type="molecule type" value="Genomic_DNA"/>
</dbReference>
<feature type="region of interest" description="Disordered" evidence="1">
    <location>
        <begin position="54"/>
        <end position="107"/>
    </location>
</feature>
<sequence length="107" mass="10682">MTYDPNDTRTGPRSPNDPRPEVVNHVDARSRGSSWMPWVAVLAVVLIAAFVWSNMGGEPGTDPATTSATDAPAVTNDAPAPVAPAAPAAPAAPTNDAAPAAPAGNGG</sequence>
<evidence type="ECO:0000313" key="3">
    <source>
        <dbReference type="EMBL" id="KEQ03884.1"/>
    </source>
</evidence>
<feature type="region of interest" description="Disordered" evidence="1">
    <location>
        <begin position="1"/>
        <end position="23"/>
    </location>
</feature>
<comment type="caution">
    <text evidence="3">The sequence shown here is derived from an EMBL/GenBank/DDBJ whole genome shotgun (WGS) entry which is preliminary data.</text>
</comment>
<evidence type="ECO:0000313" key="4">
    <source>
        <dbReference type="Proteomes" id="UP000052167"/>
    </source>
</evidence>
<keyword evidence="2" id="KW-0812">Transmembrane</keyword>